<gene>
    <name evidence="9" type="ORF">SAMN05421743_104213</name>
</gene>
<proteinExistence type="inferred from homology"/>
<dbReference type="STRING" id="571932.SAMN05421743_104213"/>
<keyword evidence="10" id="KW-1185">Reference proteome</keyword>
<dbReference type="AlphaFoldDB" id="A0A1H4AVA5"/>
<keyword evidence="9" id="KW-0969">Cilium</keyword>
<dbReference type="EMBL" id="FNQR01000004">
    <property type="protein sequence ID" value="SEA39791.1"/>
    <property type="molecule type" value="Genomic_DNA"/>
</dbReference>
<feature type="region of interest" description="Disordered" evidence="8">
    <location>
        <begin position="87"/>
        <end position="117"/>
    </location>
</feature>
<evidence type="ECO:0000313" key="10">
    <source>
        <dbReference type="Proteomes" id="UP000198584"/>
    </source>
</evidence>
<dbReference type="Pfam" id="PF05400">
    <property type="entry name" value="FliT"/>
    <property type="match status" value="1"/>
</dbReference>
<evidence type="ECO:0000256" key="3">
    <source>
        <dbReference type="ARBA" id="ARBA00022795"/>
    </source>
</evidence>
<comment type="function">
    <text evidence="5">May act as an export chaperone for the filament capping protein FliD.</text>
</comment>
<evidence type="ECO:0000256" key="6">
    <source>
        <dbReference type="ARBA" id="ARBA00093785"/>
    </source>
</evidence>
<evidence type="ECO:0000256" key="1">
    <source>
        <dbReference type="ARBA" id="ARBA00004514"/>
    </source>
</evidence>
<sequence length="117" mass="13940">MGHIAEFHQLTVSLNGRLQIPFSSIDRQHILDEVTNLIDRRGELIHLLKDPVNEEEKRLLKEILSMELHIQDRLEKNFEHLKTDMRLHKKQETSTRKYSNPYQSVNSYDGMFLDQKK</sequence>
<evidence type="ECO:0000256" key="8">
    <source>
        <dbReference type="SAM" id="MobiDB-lite"/>
    </source>
</evidence>
<keyword evidence="2" id="KW-0963">Cytoplasm</keyword>
<keyword evidence="9" id="KW-0966">Cell projection</keyword>
<name>A0A1H4AVA5_9BACI</name>
<evidence type="ECO:0000256" key="4">
    <source>
        <dbReference type="ARBA" id="ARBA00023186"/>
    </source>
</evidence>
<comment type="similarity">
    <text evidence="6">Belongs to the bacillales FliT family.</text>
</comment>
<evidence type="ECO:0000313" key="9">
    <source>
        <dbReference type="EMBL" id="SEA39791.1"/>
    </source>
</evidence>
<dbReference type="InterPro" id="IPR008622">
    <property type="entry name" value="FliT"/>
</dbReference>
<dbReference type="Proteomes" id="UP000198584">
    <property type="component" value="Unassembled WGS sequence"/>
</dbReference>
<keyword evidence="3" id="KW-1005">Bacterial flagellum biogenesis</keyword>
<evidence type="ECO:0000256" key="5">
    <source>
        <dbReference type="ARBA" id="ARBA00093765"/>
    </source>
</evidence>
<feature type="compositionally biased region" description="Polar residues" evidence="8">
    <location>
        <begin position="96"/>
        <end position="107"/>
    </location>
</feature>
<accession>A0A1H4AVA5</accession>
<evidence type="ECO:0000256" key="7">
    <source>
        <dbReference type="ARBA" id="ARBA00093797"/>
    </source>
</evidence>
<organism evidence="9 10">
    <name type="scientific">Thalassobacillus cyri</name>
    <dbReference type="NCBI Taxonomy" id="571932"/>
    <lineage>
        <taxon>Bacteria</taxon>
        <taxon>Bacillati</taxon>
        <taxon>Bacillota</taxon>
        <taxon>Bacilli</taxon>
        <taxon>Bacillales</taxon>
        <taxon>Bacillaceae</taxon>
        <taxon>Thalassobacillus</taxon>
    </lineage>
</organism>
<evidence type="ECO:0000256" key="2">
    <source>
        <dbReference type="ARBA" id="ARBA00022490"/>
    </source>
</evidence>
<comment type="subcellular location">
    <subcellularLocation>
        <location evidence="1">Cytoplasm</location>
        <location evidence="1">Cytosol</location>
    </subcellularLocation>
</comment>
<keyword evidence="4" id="KW-0143">Chaperone</keyword>
<keyword evidence="9" id="KW-0282">Flagellum</keyword>
<dbReference type="RefSeq" id="WP_093043808.1">
    <property type="nucleotide sequence ID" value="NZ_FNQR01000004.1"/>
</dbReference>
<reference evidence="10" key="1">
    <citation type="submission" date="2016-10" db="EMBL/GenBank/DDBJ databases">
        <authorList>
            <person name="Varghese N."/>
            <person name="Submissions S."/>
        </authorList>
    </citation>
    <scope>NUCLEOTIDE SEQUENCE [LARGE SCALE GENOMIC DNA]</scope>
    <source>
        <strain evidence="10">CCM7597</strain>
    </source>
</reference>
<protein>
    <recommendedName>
        <fullName evidence="7">Flagellar protein FliT</fullName>
    </recommendedName>
</protein>
<dbReference type="OrthoDB" id="2353131at2"/>